<protein>
    <submittedName>
        <fullName evidence="2">Uncharacterized protein</fullName>
    </submittedName>
</protein>
<gene>
    <name evidence="2" type="ORF">FPE_LOCUS6827</name>
</gene>
<name>A0AAD1Z2X2_9LAMI</name>
<sequence>MNRSLGNGIVIDGKNCDEDISKILNNMRPKEESLKSVREGEESDVEVGDEGPENLVITNETSKNVDVLRMDDNSSEQSWRLRSLSKSSVASVTTDFPMQNVLLQISWYMHNALVILSAIYFFRGILHSRVIM</sequence>
<dbReference type="Proteomes" id="UP000834106">
    <property type="component" value="Chromosome 4"/>
</dbReference>
<feature type="transmembrane region" description="Helical" evidence="1">
    <location>
        <begin position="105"/>
        <end position="126"/>
    </location>
</feature>
<proteinExistence type="predicted"/>
<reference evidence="2" key="1">
    <citation type="submission" date="2023-05" db="EMBL/GenBank/DDBJ databases">
        <authorList>
            <person name="Huff M."/>
        </authorList>
    </citation>
    <scope>NUCLEOTIDE SEQUENCE</scope>
</reference>
<evidence type="ECO:0000256" key="1">
    <source>
        <dbReference type="SAM" id="Phobius"/>
    </source>
</evidence>
<evidence type="ECO:0000313" key="3">
    <source>
        <dbReference type="Proteomes" id="UP000834106"/>
    </source>
</evidence>
<dbReference type="EMBL" id="OU503039">
    <property type="protein sequence ID" value="CAI9759397.1"/>
    <property type="molecule type" value="Genomic_DNA"/>
</dbReference>
<keyword evidence="1" id="KW-0472">Membrane</keyword>
<keyword evidence="1" id="KW-0812">Transmembrane</keyword>
<evidence type="ECO:0000313" key="2">
    <source>
        <dbReference type="EMBL" id="CAI9759397.1"/>
    </source>
</evidence>
<keyword evidence="3" id="KW-1185">Reference proteome</keyword>
<dbReference type="AlphaFoldDB" id="A0AAD1Z2X2"/>
<accession>A0AAD1Z2X2</accession>
<organism evidence="2 3">
    <name type="scientific">Fraxinus pennsylvanica</name>
    <dbReference type="NCBI Taxonomy" id="56036"/>
    <lineage>
        <taxon>Eukaryota</taxon>
        <taxon>Viridiplantae</taxon>
        <taxon>Streptophyta</taxon>
        <taxon>Embryophyta</taxon>
        <taxon>Tracheophyta</taxon>
        <taxon>Spermatophyta</taxon>
        <taxon>Magnoliopsida</taxon>
        <taxon>eudicotyledons</taxon>
        <taxon>Gunneridae</taxon>
        <taxon>Pentapetalae</taxon>
        <taxon>asterids</taxon>
        <taxon>lamiids</taxon>
        <taxon>Lamiales</taxon>
        <taxon>Oleaceae</taxon>
        <taxon>Oleeae</taxon>
        <taxon>Fraxinus</taxon>
    </lineage>
</organism>
<keyword evidence="1" id="KW-1133">Transmembrane helix</keyword>